<dbReference type="WBParaSite" id="nRc.2.0.1.t26616-RA">
    <property type="protein sequence ID" value="nRc.2.0.1.t26616-RA"/>
    <property type="gene ID" value="nRc.2.0.1.g26616"/>
</dbReference>
<protein>
    <submittedName>
        <fullName evidence="2">Uncharacterized protein</fullName>
    </submittedName>
</protein>
<proteinExistence type="predicted"/>
<name>A0A915JKQ3_ROMCU</name>
<evidence type="ECO:0000313" key="1">
    <source>
        <dbReference type="Proteomes" id="UP000887565"/>
    </source>
</evidence>
<sequence>MEEVEKQMRELMKKMDKKPDERILNPGDMDILPSESVKDHLDRSLERKVNWFENHFALAQNAQHRNIEDDITMTSWNPGTEQPIAGGIPRN</sequence>
<reference evidence="2" key="1">
    <citation type="submission" date="2022-11" db="UniProtKB">
        <authorList>
            <consortium name="WormBaseParasite"/>
        </authorList>
    </citation>
    <scope>IDENTIFICATION</scope>
</reference>
<organism evidence="1 2">
    <name type="scientific">Romanomermis culicivorax</name>
    <name type="common">Nematode worm</name>
    <dbReference type="NCBI Taxonomy" id="13658"/>
    <lineage>
        <taxon>Eukaryota</taxon>
        <taxon>Metazoa</taxon>
        <taxon>Ecdysozoa</taxon>
        <taxon>Nematoda</taxon>
        <taxon>Enoplea</taxon>
        <taxon>Dorylaimia</taxon>
        <taxon>Mermithida</taxon>
        <taxon>Mermithoidea</taxon>
        <taxon>Mermithidae</taxon>
        <taxon>Romanomermis</taxon>
    </lineage>
</organism>
<keyword evidence="1" id="KW-1185">Reference proteome</keyword>
<dbReference type="Proteomes" id="UP000887565">
    <property type="component" value="Unplaced"/>
</dbReference>
<accession>A0A915JKQ3</accession>
<evidence type="ECO:0000313" key="2">
    <source>
        <dbReference type="WBParaSite" id="nRc.2.0.1.t26616-RA"/>
    </source>
</evidence>
<dbReference type="AlphaFoldDB" id="A0A915JKQ3"/>